<name>A0A6M3IS80_9ZZZZ</name>
<dbReference type="Gene3D" id="2.60.120.260">
    <property type="entry name" value="Galactose-binding domain-like"/>
    <property type="match status" value="1"/>
</dbReference>
<protein>
    <submittedName>
        <fullName evidence="2">Uncharacterized protein</fullName>
    </submittedName>
</protein>
<evidence type="ECO:0000256" key="1">
    <source>
        <dbReference type="SAM" id="MobiDB-lite"/>
    </source>
</evidence>
<accession>A0A6M3IS80</accession>
<reference evidence="2" key="1">
    <citation type="submission" date="2020-03" db="EMBL/GenBank/DDBJ databases">
        <title>The deep terrestrial virosphere.</title>
        <authorList>
            <person name="Holmfeldt K."/>
            <person name="Nilsson E."/>
            <person name="Simone D."/>
            <person name="Lopez-Fernandez M."/>
            <person name="Wu X."/>
            <person name="de Brujin I."/>
            <person name="Lundin D."/>
            <person name="Andersson A."/>
            <person name="Bertilsson S."/>
            <person name="Dopson M."/>
        </authorList>
    </citation>
    <scope>NUCLEOTIDE SEQUENCE</scope>
    <source>
        <strain evidence="2">MM415B01117</strain>
    </source>
</reference>
<dbReference type="SUPFAM" id="SSF49899">
    <property type="entry name" value="Concanavalin A-like lectins/glucanases"/>
    <property type="match status" value="1"/>
</dbReference>
<dbReference type="InterPro" id="IPR013320">
    <property type="entry name" value="ConA-like_dom_sf"/>
</dbReference>
<dbReference type="InterPro" id="IPR008979">
    <property type="entry name" value="Galactose-bd-like_sf"/>
</dbReference>
<organism evidence="2">
    <name type="scientific">viral metagenome</name>
    <dbReference type="NCBI Taxonomy" id="1070528"/>
    <lineage>
        <taxon>unclassified sequences</taxon>
        <taxon>metagenomes</taxon>
        <taxon>organismal metagenomes</taxon>
    </lineage>
</organism>
<gene>
    <name evidence="2" type="ORF">MM415B01117_0004</name>
</gene>
<evidence type="ECO:0000313" key="2">
    <source>
        <dbReference type="EMBL" id="QJA60416.1"/>
    </source>
</evidence>
<dbReference type="SUPFAM" id="SSF49785">
    <property type="entry name" value="Galactose-binding domain-like"/>
    <property type="match status" value="1"/>
</dbReference>
<feature type="region of interest" description="Disordered" evidence="1">
    <location>
        <begin position="1"/>
        <end position="26"/>
    </location>
</feature>
<feature type="compositionally biased region" description="Basic and acidic residues" evidence="1">
    <location>
        <begin position="1"/>
        <end position="14"/>
    </location>
</feature>
<proteinExistence type="predicted"/>
<sequence>MQEGGKDGKQESGKAESSGEYDEAKSWVEELRLMPDEKTRHKTIPHTGRWVTADPATIGENFQTVTNLRPTDTHVKGVQGMTKINTTALASSARNAFHFNKSQPQESHVLVHTRRELLTLDVEPGGAGWSAGNTITGLTSGATCIITGTLVPTVYLIKGRAGDFTLGEVLSNGTDTADQGAANPVITTYPDRIFQNITAIPSAGAFSATVLWTDSTGAGMARFADAPDGQIVYCNGVDTCIWGGDEIMCGAFITSTAVITDSGGATNPKDYTDVVNNTKTDGENVVIIGGGIDTYVGLLLHGDGVDAATTFTDSATAGAAKSVTAIADAQIDSSWAAFGTGSILFDGTGDGLTTADHADFTPAGIFTFDEVVKFTALPAANQAMIIYSQRADASNSAILYLKNYGGVYSFTLMLKTAGVTAYPIKDVVWTTPVINTKYHLALIRGWGAAANSWTVCIDGTSIGATTLATTYPNVAAAFQIGLGTTEVVSTYPPDQSDTYVKATTTYNANYYPFHASDPTKSLTGSWAPNSWLSENGVNTNQRFHIDVGSAIILTRVYYENTHDSGGNTGYGVKNFTLWGSNTTAAFADLTYATDTNWTQITTSQSTFDVHAAADAPDPKYITVTNSTAYRYYAFKFADNWGADPAIGVRRIELNPASAIAFNGHMDEIRWSHTSAAGGTARWTATFTPPARPYSAAARTWLVGTPRPLKGLKYYISSGNGFASTMTGKEWNGNSWSSLTLTDNTDTGASLAATGTVTFASTVATAKPKYLEGYFAYWYQFTIDAGEAEIYQVTLDAPFQALVDMWDAIYRDVLRFFEYKTAYLDNTLNVLKEEYFATDASTYYAIGGLGAFSTPNNCLEIGFAEKQTGLRIGVAVPNTTAATVASVDYWDGTAYSSCGTITDGTAESSISLSKTGVITWNNNSLANETKKVVSNSPPLYYYRLKFDQAIVAGARIDYVGGITAQKTMSHFKFPVFAQGRVLLCSDMSEEKNKAVCSSKYLPQVYNGVDSVDIYFGESGELTCGTELFSQFGSSLYSIVIMFKDNETWIMAGQDINEWDNNTFLLSSSIGCPAPLTLKTINLAAEPGAGINRALAIWQGANGVYMSDGRAPIPVHGDISAYFDPIDARCIKASLKGSSVGFIDPVKQEYHLLVASGTAATTLNTELVYDIHRNKWYEIDRVVDLQCGVLVHDTDGNAYNYGFLDTGYMERLENGTDFDGNAIVHTLHTGDMPLADLAYETRISRVRLITKSKTTTTNTISCTHYADGCTTGAAAKTMLPTKTGYRITMPEFSHHLDGRFHSLEYAMTTSDETIGFEPLVSVVTYTIIRED</sequence>
<dbReference type="EMBL" id="MT141408">
    <property type="protein sequence ID" value="QJA60416.1"/>
    <property type="molecule type" value="Genomic_DNA"/>
</dbReference>